<dbReference type="InterPro" id="IPR023187">
    <property type="entry name" value="Tscrpt_reg_MarR-type_CS"/>
</dbReference>
<evidence type="ECO:0000256" key="3">
    <source>
        <dbReference type="ARBA" id="ARBA00023163"/>
    </source>
</evidence>
<evidence type="ECO:0000313" key="7">
    <source>
        <dbReference type="Proteomes" id="UP000641386"/>
    </source>
</evidence>
<dbReference type="Pfam" id="PF01047">
    <property type="entry name" value="MarR"/>
    <property type="match status" value="1"/>
</dbReference>
<dbReference type="EMBL" id="BNBC01000014">
    <property type="protein sequence ID" value="GHE76126.1"/>
    <property type="molecule type" value="Genomic_DNA"/>
</dbReference>
<dbReference type="PROSITE" id="PS50995">
    <property type="entry name" value="HTH_MARR_2"/>
    <property type="match status" value="1"/>
</dbReference>
<dbReference type="Proteomes" id="UP000641386">
    <property type="component" value="Unassembled WGS sequence"/>
</dbReference>
<dbReference type="AlphaFoldDB" id="A0A918ZXB5"/>
<dbReference type="SUPFAM" id="SSF46785">
    <property type="entry name" value="Winged helix' DNA-binding domain"/>
    <property type="match status" value="1"/>
</dbReference>
<organism evidence="6 7">
    <name type="scientific">Streptomyces spiralis</name>
    <dbReference type="NCBI Taxonomy" id="66376"/>
    <lineage>
        <taxon>Bacteria</taxon>
        <taxon>Bacillati</taxon>
        <taxon>Actinomycetota</taxon>
        <taxon>Actinomycetes</taxon>
        <taxon>Kitasatosporales</taxon>
        <taxon>Streptomycetaceae</taxon>
        <taxon>Streptomyces</taxon>
    </lineage>
</organism>
<sequence>MAPHDTGRGHARPGRPGQHPLDREAEELGVAVMAASRLFVAISARALASTDDSLTLPQLRALVVLDTCGPVKLVVLAATLGVNPSTALRMVGRLEALDLVDRRTNPANRREVVLSLTADGRDLVTRVLAHRRAEIRKLVQRLPAEERAVLVPALHALTTAAADEMAVDVYDDARLDQGIVDDPLDPASPPDAWKAHGDPGEGAS</sequence>
<dbReference type="InterPro" id="IPR036390">
    <property type="entry name" value="WH_DNA-bd_sf"/>
</dbReference>
<feature type="region of interest" description="Disordered" evidence="4">
    <location>
        <begin position="1"/>
        <end position="21"/>
    </location>
</feature>
<name>A0A918ZXB5_9ACTN</name>
<dbReference type="RefSeq" id="WP_189901062.1">
    <property type="nucleotide sequence ID" value="NZ_BNBC01000014.1"/>
</dbReference>
<dbReference type="GO" id="GO:0003700">
    <property type="term" value="F:DNA-binding transcription factor activity"/>
    <property type="evidence" value="ECO:0007669"/>
    <property type="project" value="InterPro"/>
</dbReference>
<keyword evidence="1" id="KW-0805">Transcription regulation</keyword>
<dbReference type="PANTHER" id="PTHR33164:SF94">
    <property type="entry name" value="TRANSCRIPTIONAL REGULATORY PROTEIN-RELATED"/>
    <property type="match status" value="1"/>
</dbReference>
<keyword evidence="7" id="KW-1185">Reference proteome</keyword>
<keyword evidence="2" id="KW-0238">DNA-binding</keyword>
<evidence type="ECO:0000313" key="6">
    <source>
        <dbReference type="EMBL" id="GHE76126.1"/>
    </source>
</evidence>
<feature type="domain" description="HTH marR-type" evidence="5">
    <location>
        <begin position="25"/>
        <end position="159"/>
    </location>
</feature>
<dbReference type="PROSITE" id="PS01117">
    <property type="entry name" value="HTH_MARR_1"/>
    <property type="match status" value="1"/>
</dbReference>
<evidence type="ECO:0000256" key="4">
    <source>
        <dbReference type="SAM" id="MobiDB-lite"/>
    </source>
</evidence>
<evidence type="ECO:0000259" key="5">
    <source>
        <dbReference type="PROSITE" id="PS50995"/>
    </source>
</evidence>
<dbReference type="InterPro" id="IPR036388">
    <property type="entry name" value="WH-like_DNA-bd_sf"/>
</dbReference>
<proteinExistence type="predicted"/>
<dbReference type="InterPro" id="IPR000835">
    <property type="entry name" value="HTH_MarR-typ"/>
</dbReference>
<evidence type="ECO:0000256" key="1">
    <source>
        <dbReference type="ARBA" id="ARBA00023015"/>
    </source>
</evidence>
<reference evidence="6" key="2">
    <citation type="submission" date="2020-09" db="EMBL/GenBank/DDBJ databases">
        <authorList>
            <person name="Sun Q."/>
            <person name="Ohkuma M."/>
        </authorList>
    </citation>
    <scope>NUCLEOTIDE SEQUENCE</scope>
    <source>
        <strain evidence="6">JCM 3302</strain>
    </source>
</reference>
<protein>
    <recommendedName>
        <fullName evidence="5">HTH marR-type domain-containing protein</fullName>
    </recommendedName>
</protein>
<dbReference type="InterPro" id="IPR039422">
    <property type="entry name" value="MarR/SlyA-like"/>
</dbReference>
<dbReference type="Gene3D" id="1.10.10.10">
    <property type="entry name" value="Winged helix-like DNA-binding domain superfamily/Winged helix DNA-binding domain"/>
    <property type="match status" value="1"/>
</dbReference>
<dbReference type="GO" id="GO:0003677">
    <property type="term" value="F:DNA binding"/>
    <property type="evidence" value="ECO:0007669"/>
    <property type="project" value="UniProtKB-KW"/>
</dbReference>
<dbReference type="PANTHER" id="PTHR33164">
    <property type="entry name" value="TRANSCRIPTIONAL REGULATOR, MARR FAMILY"/>
    <property type="match status" value="1"/>
</dbReference>
<accession>A0A918ZXB5</accession>
<feature type="compositionally biased region" description="Basic and acidic residues" evidence="4">
    <location>
        <begin position="193"/>
        <end position="204"/>
    </location>
</feature>
<dbReference type="SMART" id="SM00347">
    <property type="entry name" value="HTH_MARR"/>
    <property type="match status" value="1"/>
</dbReference>
<keyword evidence="3" id="KW-0804">Transcription</keyword>
<reference evidence="6" key="1">
    <citation type="journal article" date="2014" name="Int. J. Syst. Evol. Microbiol.">
        <title>Complete genome sequence of Corynebacterium casei LMG S-19264T (=DSM 44701T), isolated from a smear-ripened cheese.</title>
        <authorList>
            <consortium name="US DOE Joint Genome Institute (JGI-PGF)"/>
            <person name="Walter F."/>
            <person name="Albersmeier A."/>
            <person name="Kalinowski J."/>
            <person name="Ruckert C."/>
        </authorList>
    </citation>
    <scope>NUCLEOTIDE SEQUENCE</scope>
    <source>
        <strain evidence="6">JCM 3302</strain>
    </source>
</reference>
<gene>
    <name evidence="6" type="ORF">GCM10014715_33730</name>
</gene>
<feature type="region of interest" description="Disordered" evidence="4">
    <location>
        <begin position="178"/>
        <end position="204"/>
    </location>
</feature>
<comment type="caution">
    <text evidence="6">The sequence shown here is derived from an EMBL/GenBank/DDBJ whole genome shotgun (WGS) entry which is preliminary data.</text>
</comment>
<evidence type="ECO:0000256" key="2">
    <source>
        <dbReference type="ARBA" id="ARBA00023125"/>
    </source>
</evidence>
<dbReference type="GO" id="GO:0006950">
    <property type="term" value="P:response to stress"/>
    <property type="evidence" value="ECO:0007669"/>
    <property type="project" value="TreeGrafter"/>
</dbReference>